<protein>
    <recommendedName>
        <fullName evidence="1">Flagella basal body P-ring formation protein FlgA</fullName>
    </recommendedName>
</protein>
<dbReference type="Gene3D" id="2.30.30.760">
    <property type="match status" value="1"/>
</dbReference>
<comment type="subcellular location">
    <subcellularLocation>
        <location evidence="1">Periplasm</location>
    </subcellularLocation>
</comment>
<reference evidence="4 5" key="1">
    <citation type="submission" date="2019-06" db="EMBL/GenBank/DDBJ databases">
        <title>Complete genome sequence of Helicobacter suis SNTW101c.</title>
        <authorList>
            <person name="Rimbara E."/>
            <person name="Suzuki M."/>
            <person name="Matsui H."/>
            <person name="Nakamura M."/>
            <person name="Mori S."/>
            <person name="Shibayama K."/>
        </authorList>
    </citation>
    <scope>NUCLEOTIDE SEQUENCE [LARGE SCALE GENOMIC DNA]</scope>
    <source>
        <strain evidence="4 5">SNTW101c</strain>
    </source>
</reference>
<dbReference type="InterPro" id="IPR017585">
    <property type="entry name" value="SAF_FlgA"/>
</dbReference>
<dbReference type="GO" id="GO:0044781">
    <property type="term" value="P:bacterial-type flagellum organization"/>
    <property type="evidence" value="ECO:0007669"/>
    <property type="project" value="UniProtKB-KW"/>
</dbReference>
<accession>A0A6J4D1B6</accession>
<name>A0A6J4D1B6_9HELI</name>
<evidence type="ECO:0000313" key="4">
    <source>
        <dbReference type="EMBL" id="BCD70842.1"/>
    </source>
</evidence>
<comment type="function">
    <text evidence="1">Involved in the assembly process of the P-ring formation. It may associate with FlgF on the rod constituting a structure essential for the P-ring assembly or may act as a modulator protein for the P-ring assembly.</text>
</comment>
<dbReference type="EMBL" id="AP023036">
    <property type="protein sequence ID" value="BCD46511.1"/>
    <property type="molecule type" value="Genomic_DNA"/>
</dbReference>
<dbReference type="Pfam" id="PF13144">
    <property type="entry name" value="ChapFlgA"/>
    <property type="match status" value="1"/>
</dbReference>
<dbReference type="NCBIfam" id="TIGR03170">
    <property type="entry name" value="flgA_cterm"/>
    <property type="match status" value="1"/>
</dbReference>
<organism evidence="4 5">
    <name type="scientific">Helicobacter suis</name>
    <dbReference type="NCBI Taxonomy" id="104628"/>
    <lineage>
        <taxon>Bacteria</taxon>
        <taxon>Pseudomonadati</taxon>
        <taxon>Campylobacterota</taxon>
        <taxon>Epsilonproteobacteria</taxon>
        <taxon>Campylobacterales</taxon>
        <taxon>Helicobacteraceae</taxon>
        <taxon>Helicobacter</taxon>
    </lineage>
</organism>
<feature type="domain" description="Flagella basal body P-ring formation protein FlgA SAF" evidence="2">
    <location>
        <begin position="101"/>
        <end position="217"/>
    </location>
</feature>
<keyword evidence="4" id="KW-0282">Flagellum</keyword>
<dbReference type="AlphaFoldDB" id="A0A6J4D1B6"/>
<keyword evidence="4" id="KW-0969">Cilium</keyword>
<keyword evidence="1" id="KW-0574">Periplasm</keyword>
<evidence type="ECO:0000259" key="2">
    <source>
        <dbReference type="Pfam" id="PF13144"/>
    </source>
</evidence>
<dbReference type="Proteomes" id="UP000317935">
    <property type="component" value="Chromosome"/>
</dbReference>
<keyword evidence="1" id="KW-1005">Bacterial flagellum biogenesis</keyword>
<comment type="similarity">
    <text evidence="1">Belongs to the FlgA family.</text>
</comment>
<dbReference type="GO" id="GO:0042597">
    <property type="term" value="C:periplasmic space"/>
    <property type="evidence" value="ECO:0007669"/>
    <property type="project" value="UniProtKB-SubCell"/>
</dbReference>
<keyword evidence="6" id="KW-1185">Reference proteome</keyword>
<gene>
    <name evidence="4" type="primary">flgA</name>
    <name evidence="3" type="ORF">NHP190020_15500</name>
    <name evidence="4" type="ORF">SNTW_14870</name>
</gene>
<evidence type="ECO:0000313" key="3">
    <source>
        <dbReference type="EMBL" id="BCD46511.1"/>
    </source>
</evidence>
<evidence type="ECO:0000313" key="6">
    <source>
        <dbReference type="Proteomes" id="UP000509742"/>
    </source>
</evidence>
<keyword evidence="4" id="KW-0966">Cell projection</keyword>
<reference evidence="3 6" key="2">
    <citation type="submission" date="2020-04" db="EMBL/GenBank/DDBJ databases">
        <title>Genomic analysis of gastric non-Helicobacter pylori Helicobacters isolated in Japan.</title>
        <authorList>
            <person name="Suzuki M."/>
            <person name="Rimbara E."/>
        </authorList>
    </citation>
    <scope>NUCLEOTIDE SEQUENCE [LARGE SCALE GENOMIC DNA]</scope>
    <source>
        <strain evidence="3 6">NHP19-0020</strain>
    </source>
</reference>
<dbReference type="RefSeq" id="WP_006563820.1">
    <property type="nucleotide sequence ID" value="NZ_AP019774.1"/>
</dbReference>
<sequence length="221" mass="25061">MRFLLFFICLTGLFAKPSLFLLEQAISKAYTRFYAKYPFKIQAIKVELASGNLSMLDQILKVASPQDLQWRTQQFLNKEGVLSLDQKIWIKYSLNASIGIYKSKTMLRKDQNLDASNTYSENIPFTHFNTLPIDASYINNSSARSFIAPHTILSIDRVGPKILIYKHEIFSATLKEGPLFLETSLQALENGVLNQVIQALNVRSKKVVQVRITGLLKGEVL</sequence>
<proteinExistence type="inferred from homology"/>
<dbReference type="Proteomes" id="UP000509742">
    <property type="component" value="Chromosome"/>
</dbReference>
<evidence type="ECO:0000256" key="1">
    <source>
        <dbReference type="RuleBase" id="RU362063"/>
    </source>
</evidence>
<evidence type="ECO:0000313" key="5">
    <source>
        <dbReference type="Proteomes" id="UP000317935"/>
    </source>
</evidence>
<dbReference type="EMBL" id="AP019774">
    <property type="protein sequence ID" value="BCD70842.1"/>
    <property type="molecule type" value="Genomic_DNA"/>
</dbReference>